<sequence>MSSIDMPHYFPVVPPIQQPVESIPWVNEAASYTKYTGHGLETLDEVFGKMRVAPLNEPNQISSIRKNRNAIKRIPVNENEKKDERIDNQKCQSNDTPIISVKKDIYHVYLLKKEAN</sequence>
<dbReference type="HOGENOM" id="CLU_2098221_0_0_1"/>
<protein>
    <submittedName>
        <fullName evidence="1">Uncharacterized protein</fullName>
    </submittedName>
</protein>
<accession>A0A075B4X7</accession>
<reference evidence="1 2" key="1">
    <citation type="journal article" date="2013" name="Curr. Biol.">
        <title>Shared signatures of parasitism and phylogenomics unite Cryptomycota and microsporidia.</title>
        <authorList>
            <person name="James T.Y."/>
            <person name="Pelin A."/>
            <person name="Bonen L."/>
            <person name="Ahrendt S."/>
            <person name="Sain D."/>
            <person name="Corradi N."/>
            <person name="Stajich J.E."/>
        </authorList>
    </citation>
    <scope>NUCLEOTIDE SEQUENCE [LARGE SCALE GENOMIC DNA]</scope>
    <source>
        <strain evidence="1 2">CSF55</strain>
    </source>
</reference>
<evidence type="ECO:0000313" key="2">
    <source>
        <dbReference type="Proteomes" id="UP000030755"/>
    </source>
</evidence>
<organism evidence="1 2">
    <name type="scientific">Rozella allomycis (strain CSF55)</name>
    <dbReference type="NCBI Taxonomy" id="988480"/>
    <lineage>
        <taxon>Eukaryota</taxon>
        <taxon>Fungi</taxon>
        <taxon>Fungi incertae sedis</taxon>
        <taxon>Cryptomycota</taxon>
        <taxon>Cryptomycota incertae sedis</taxon>
        <taxon>Rozella</taxon>
    </lineage>
</organism>
<evidence type="ECO:0000313" key="1">
    <source>
        <dbReference type="EMBL" id="EPZ36556.1"/>
    </source>
</evidence>
<proteinExistence type="predicted"/>
<dbReference type="EMBL" id="KE560523">
    <property type="protein sequence ID" value="EPZ36556.1"/>
    <property type="molecule type" value="Genomic_DNA"/>
</dbReference>
<name>A0A075B4X7_ROZAC</name>
<dbReference type="AlphaFoldDB" id="A0A075B4X7"/>
<gene>
    <name evidence="1" type="ORF">O9G_001540</name>
</gene>
<keyword evidence="2" id="KW-1185">Reference proteome</keyword>
<dbReference type="Proteomes" id="UP000030755">
    <property type="component" value="Unassembled WGS sequence"/>
</dbReference>